<dbReference type="AlphaFoldDB" id="A0A4Y8AW17"/>
<dbReference type="InterPro" id="IPR036291">
    <property type="entry name" value="NAD(P)-bd_dom_sf"/>
</dbReference>
<feature type="domain" description="DUF2520" evidence="2">
    <location>
        <begin position="123"/>
        <end position="246"/>
    </location>
</feature>
<dbReference type="Proteomes" id="UP000298517">
    <property type="component" value="Unassembled WGS sequence"/>
</dbReference>
<dbReference type="InterPro" id="IPR037108">
    <property type="entry name" value="TM1727-like_C_sf"/>
</dbReference>
<gene>
    <name evidence="3" type="ORF">E2488_02260</name>
</gene>
<dbReference type="RefSeq" id="WP_134246703.1">
    <property type="nucleotide sequence ID" value="NZ_SNQI01000001.1"/>
</dbReference>
<sequence length="254" mass="28745">MIKISIIGGGGNVGYHLAAILLKSKNIELIEVYNRTLDKIQYLKNVTSVTTNLNQLKEADIYIICVADDAISEVSEKLNFNNKLIVHTSGSVAMKELKCKANKGVFYLLQSFSKDKKIDFFNIPICIEATSKPDLKLLENLAKTISKNCYSINSEQRKKLHVAAVFVNNFVNHLYFIGNQICEENNIPFEILHPIIKETASKIETLTPFDAQTGPAKRNDKKTLKKHEAMLTKNQKEIYKLLTQSIYNTYGKKL</sequence>
<keyword evidence="4" id="KW-1185">Reference proteome</keyword>
<dbReference type="OrthoDB" id="9810755at2"/>
<protein>
    <submittedName>
        <fullName evidence="3">DUF2520 domain-containing protein</fullName>
    </submittedName>
</protein>
<dbReference type="Gene3D" id="1.10.1040.20">
    <property type="entry name" value="ProC-like, C-terminal domain"/>
    <property type="match status" value="1"/>
</dbReference>
<dbReference type="InterPro" id="IPR018931">
    <property type="entry name" value="DUF2520"/>
</dbReference>
<reference evidence="3 4" key="1">
    <citation type="journal article" date="2011" name="J. Microbiol.">
        <title>Gramella jeungdoensis sp. nov., isolated from a solar saltern in Korea.</title>
        <authorList>
            <person name="Joung Y."/>
            <person name="Kim H."/>
            <person name="Jang T."/>
            <person name="Ahn T.S."/>
            <person name="Joh K."/>
        </authorList>
    </citation>
    <scope>NUCLEOTIDE SEQUENCE [LARGE SCALE GENOMIC DNA]</scope>
    <source>
        <strain evidence="3 4">KCTC 23123</strain>
    </source>
</reference>
<proteinExistence type="predicted"/>
<accession>A0A4Y8AW17</accession>
<dbReference type="SUPFAM" id="SSF51735">
    <property type="entry name" value="NAD(P)-binding Rossmann-fold domains"/>
    <property type="match status" value="1"/>
</dbReference>
<dbReference type="PANTHER" id="PTHR40459:SF1">
    <property type="entry name" value="CONSERVED HYPOTHETICAL ALANINE AND LEUCINE RICH PROTEIN"/>
    <property type="match status" value="1"/>
</dbReference>
<dbReference type="InterPro" id="IPR008927">
    <property type="entry name" value="6-PGluconate_DH-like_C_sf"/>
</dbReference>
<dbReference type="SUPFAM" id="SSF48179">
    <property type="entry name" value="6-phosphogluconate dehydrogenase C-terminal domain-like"/>
    <property type="match status" value="1"/>
</dbReference>
<dbReference type="InterPro" id="IPR028939">
    <property type="entry name" value="P5C_Rdtase_cat_N"/>
</dbReference>
<dbReference type="Pfam" id="PF10728">
    <property type="entry name" value="DUF2520"/>
    <property type="match status" value="1"/>
</dbReference>
<evidence type="ECO:0000313" key="4">
    <source>
        <dbReference type="Proteomes" id="UP000298517"/>
    </source>
</evidence>
<comment type="caution">
    <text evidence="3">The sequence shown here is derived from an EMBL/GenBank/DDBJ whole genome shotgun (WGS) entry which is preliminary data.</text>
</comment>
<dbReference type="PANTHER" id="PTHR40459">
    <property type="entry name" value="CONSERVED HYPOTHETICAL ALANINE AND LEUCINE RICH PROTEIN"/>
    <property type="match status" value="1"/>
</dbReference>
<evidence type="ECO:0000313" key="3">
    <source>
        <dbReference type="EMBL" id="TEW76693.1"/>
    </source>
</evidence>
<feature type="domain" description="Pyrroline-5-carboxylate reductase catalytic N-terminal" evidence="1">
    <location>
        <begin position="3"/>
        <end position="88"/>
    </location>
</feature>
<dbReference type="EMBL" id="SNQI01000001">
    <property type="protein sequence ID" value="TEW76693.1"/>
    <property type="molecule type" value="Genomic_DNA"/>
</dbReference>
<dbReference type="Gene3D" id="3.40.50.720">
    <property type="entry name" value="NAD(P)-binding Rossmann-like Domain"/>
    <property type="match status" value="1"/>
</dbReference>
<organism evidence="3 4">
    <name type="scientific">Gramella jeungdoensis</name>
    <dbReference type="NCBI Taxonomy" id="708091"/>
    <lineage>
        <taxon>Bacteria</taxon>
        <taxon>Pseudomonadati</taxon>
        <taxon>Bacteroidota</taxon>
        <taxon>Flavobacteriia</taxon>
        <taxon>Flavobacteriales</taxon>
        <taxon>Flavobacteriaceae</taxon>
        <taxon>Christiangramia</taxon>
    </lineage>
</organism>
<evidence type="ECO:0000259" key="2">
    <source>
        <dbReference type="Pfam" id="PF10728"/>
    </source>
</evidence>
<evidence type="ECO:0000259" key="1">
    <source>
        <dbReference type="Pfam" id="PF03807"/>
    </source>
</evidence>
<dbReference type="Pfam" id="PF03807">
    <property type="entry name" value="F420_oxidored"/>
    <property type="match status" value="1"/>
</dbReference>
<name>A0A4Y8AW17_9FLAO</name>